<feature type="domain" description="Amidase" evidence="2">
    <location>
        <begin position="2"/>
        <end position="435"/>
    </location>
</feature>
<dbReference type="PROSITE" id="PS00571">
    <property type="entry name" value="AMIDASES"/>
    <property type="match status" value="1"/>
</dbReference>
<dbReference type="PANTHER" id="PTHR11895:SF7">
    <property type="entry name" value="GLUTAMYL-TRNA(GLN) AMIDOTRANSFERASE SUBUNIT A, MITOCHONDRIAL"/>
    <property type="match status" value="1"/>
</dbReference>
<dbReference type="InterPro" id="IPR023631">
    <property type="entry name" value="Amidase_dom"/>
</dbReference>
<comment type="caution">
    <text evidence="3">The sequence shown here is derived from an EMBL/GenBank/DDBJ whole genome shotgun (WGS) entry which is preliminary data.</text>
</comment>
<evidence type="ECO:0000259" key="2">
    <source>
        <dbReference type="Pfam" id="PF01425"/>
    </source>
</evidence>
<dbReference type="InterPro" id="IPR036928">
    <property type="entry name" value="AS_sf"/>
</dbReference>
<dbReference type="InterPro" id="IPR000120">
    <property type="entry name" value="Amidase"/>
</dbReference>
<name>A0ABV0L8G3_9PSEU</name>
<dbReference type="Pfam" id="PF01425">
    <property type="entry name" value="Amidase"/>
    <property type="match status" value="1"/>
</dbReference>
<dbReference type="PANTHER" id="PTHR11895">
    <property type="entry name" value="TRANSAMIDASE"/>
    <property type="match status" value="1"/>
</dbReference>
<evidence type="ECO:0000313" key="3">
    <source>
        <dbReference type="EMBL" id="MEQ0558600.1"/>
    </source>
</evidence>
<gene>
    <name evidence="3" type="ORF">ABJI51_05935</name>
</gene>
<dbReference type="EMBL" id="JBDZYD010000002">
    <property type="protein sequence ID" value="MEQ0558600.1"/>
    <property type="molecule type" value="Genomic_DNA"/>
</dbReference>
<evidence type="ECO:0000256" key="1">
    <source>
        <dbReference type="ARBA" id="ARBA00009199"/>
    </source>
</evidence>
<evidence type="ECO:0000313" key="4">
    <source>
        <dbReference type="Proteomes" id="UP001440984"/>
    </source>
</evidence>
<accession>A0ABV0L8G3</accession>
<proteinExistence type="inferred from homology"/>
<reference evidence="3 4" key="1">
    <citation type="submission" date="2024-05" db="EMBL/GenBank/DDBJ databases">
        <authorList>
            <person name="Zhao H."/>
            <person name="Xu Y."/>
            <person name="Lin S."/>
            <person name="Spain J.C."/>
            <person name="Zhou N.-Y."/>
        </authorList>
    </citation>
    <scope>NUCLEOTIDE SEQUENCE [LARGE SCALE GENOMIC DNA]</scope>
    <source>
        <strain evidence="3 4">NEAU-NG30</strain>
    </source>
</reference>
<organism evidence="3 4">
    <name type="scientific">Amycolatopsis melonis</name>
    <dbReference type="NCBI Taxonomy" id="3156488"/>
    <lineage>
        <taxon>Bacteria</taxon>
        <taxon>Bacillati</taxon>
        <taxon>Actinomycetota</taxon>
        <taxon>Actinomycetes</taxon>
        <taxon>Pseudonocardiales</taxon>
        <taxon>Pseudonocardiaceae</taxon>
        <taxon>Amycolatopsis</taxon>
    </lineage>
</organism>
<sequence length="455" mass="47527">MELVDHYLDRVERLDGALGSFVTMTADAARAAAKEAETRVVQSDADDLPLLHGVPIAFKDLTATAGVPTKFGSLALADNVPPFDADVVKLLNEAGVLSLGKTATSELGISLSCETELGPPTHSPWRRGLMAGGSSGGAAAAVAAGLVPFAQGSDGAGSLRVPAALCGVIGFKPSRGLVSHGPLHSGMFGMPINGPVARTVADAAVLLDAMAVAMPGEPYFCPPPPPEGSYLAALRRPLRRPDGRPLRVGRHAEPLLAETVVDREVLREWDRAGRLLESLGCEVFDVPAPFDPSIGSLFQQVFSVLAAMPLPPSRERLLQPLTRYVRAEAAKVSAVGVLGILSQLQNAARAAMRALADVDLVLTPTVAEVSVPLGHFTEPGDPAEHLARQRRFSPFCAPYNLTGQPAVSLPLGQSESGLPIGVMLAAQQGQDALLLAVGAALEQAAPWADRKPPVW</sequence>
<comment type="similarity">
    <text evidence="1">Belongs to the amidase family.</text>
</comment>
<dbReference type="Gene3D" id="3.90.1300.10">
    <property type="entry name" value="Amidase signature (AS) domain"/>
    <property type="match status" value="1"/>
</dbReference>
<dbReference type="RefSeq" id="WP_348948066.1">
    <property type="nucleotide sequence ID" value="NZ_JBDZYD010000002.1"/>
</dbReference>
<keyword evidence="4" id="KW-1185">Reference proteome</keyword>
<protein>
    <submittedName>
        <fullName evidence="3">Amidase</fullName>
    </submittedName>
</protein>
<dbReference type="SUPFAM" id="SSF75304">
    <property type="entry name" value="Amidase signature (AS) enzymes"/>
    <property type="match status" value="1"/>
</dbReference>
<dbReference type="Proteomes" id="UP001440984">
    <property type="component" value="Unassembled WGS sequence"/>
</dbReference>
<dbReference type="InterPro" id="IPR020556">
    <property type="entry name" value="Amidase_CS"/>
</dbReference>